<dbReference type="AlphaFoldDB" id="A0A8B8PJ37"/>
<evidence type="ECO:0000313" key="17">
    <source>
        <dbReference type="RefSeq" id="XP_048139503.1"/>
    </source>
</evidence>
<dbReference type="InterPro" id="IPR026122">
    <property type="entry name" value="MOV-10/SDE3_DEXXQ/H-box"/>
</dbReference>
<dbReference type="CDD" id="cd18808">
    <property type="entry name" value="SF1_C_Upf1"/>
    <property type="match status" value="1"/>
</dbReference>
<dbReference type="PANTHER" id="PTHR45418:SF1">
    <property type="entry name" value="CANCER_TESTIS ANTIGEN 55"/>
    <property type="match status" value="1"/>
</dbReference>
<organism evidence="15 16">
    <name type="scientific">Rhodamnia argentea</name>
    <dbReference type="NCBI Taxonomy" id="178133"/>
    <lineage>
        <taxon>Eukaryota</taxon>
        <taxon>Viridiplantae</taxon>
        <taxon>Streptophyta</taxon>
        <taxon>Embryophyta</taxon>
        <taxon>Tracheophyta</taxon>
        <taxon>Spermatophyta</taxon>
        <taxon>Magnoliopsida</taxon>
        <taxon>eudicotyledons</taxon>
        <taxon>Gunneridae</taxon>
        <taxon>Pentapetalae</taxon>
        <taxon>rosids</taxon>
        <taxon>malvids</taxon>
        <taxon>Myrtales</taxon>
        <taxon>Myrtaceae</taxon>
        <taxon>Myrtoideae</taxon>
        <taxon>Myrteae</taxon>
        <taxon>Australasian group</taxon>
        <taxon>Rhodamnia</taxon>
    </lineage>
</organism>
<evidence type="ECO:0000259" key="14">
    <source>
        <dbReference type="Pfam" id="PF21634"/>
    </source>
</evidence>
<dbReference type="Pfam" id="PF13086">
    <property type="entry name" value="AAA_11"/>
    <property type="match status" value="2"/>
</dbReference>
<dbReference type="Pfam" id="PF13087">
    <property type="entry name" value="AAA_12"/>
    <property type="match status" value="1"/>
</dbReference>
<evidence type="ECO:0000256" key="10">
    <source>
        <dbReference type="ARBA" id="ARBA00047984"/>
    </source>
</evidence>
<dbReference type="InterPro" id="IPR041679">
    <property type="entry name" value="DNA2/NAM7-like_C"/>
</dbReference>
<feature type="region of interest" description="Disordered" evidence="11">
    <location>
        <begin position="805"/>
        <end position="828"/>
    </location>
</feature>
<accession>A0A8B8PJ37</accession>
<keyword evidence="6" id="KW-0378">Hydrolase</keyword>
<dbReference type="InterPro" id="IPR027417">
    <property type="entry name" value="P-loop_NTPase"/>
</dbReference>
<evidence type="ECO:0000256" key="4">
    <source>
        <dbReference type="ARBA" id="ARBA00022490"/>
    </source>
</evidence>
<evidence type="ECO:0000256" key="9">
    <source>
        <dbReference type="ARBA" id="ARBA00023158"/>
    </source>
</evidence>
<dbReference type="InterPro" id="IPR047187">
    <property type="entry name" value="SF1_C_Upf1"/>
</dbReference>
<evidence type="ECO:0000256" key="6">
    <source>
        <dbReference type="ARBA" id="ARBA00022801"/>
    </source>
</evidence>
<dbReference type="RefSeq" id="XP_048139494.1">
    <property type="nucleotide sequence ID" value="XM_048283537.1"/>
</dbReference>
<dbReference type="GO" id="GO:0005524">
    <property type="term" value="F:ATP binding"/>
    <property type="evidence" value="ECO:0007669"/>
    <property type="project" value="UniProtKB-KW"/>
</dbReference>
<dbReference type="Gene3D" id="3.40.50.300">
    <property type="entry name" value="P-loop containing nucleotide triphosphate hydrolases"/>
    <property type="match status" value="2"/>
</dbReference>
<evidence type="ECO:0000256" key="1">
    <source>
        <dbReference type="ARBA" id="ARBA00004496"/>
    </source>
</evidence>
<dbReference type="GO" id="GO:0032574">
    <property type="term" value="F:5'-3' RNA helicase activity"/>
    <property type="evidence" value="ECO:0007669"/>
    <property type="project" value="InterPro"/>
</dbReference>
<protein>
    <recommendedName>
        <fullName evidence="3">RNA helicase</fullName>
        <ecNumber evidence="3">3.6.4.13</ecNumber>
    </recommendedName>
</protein>
<feature type="domain" description="DNA2/NAM7 helicase helicase" evidence="12">
    <location>
        <begin position="495"/>
        <end position="568"/>
    </location>
</feature>
<evidence type="ECO:0000259" key="12">
    <source>
        <dbReference type="Pfam" id="PF13086"/>
    </source>
</evidence>
<evidence type="ECO:0000256" key="3">
    <source>
        <dbReference type="ARBA" id="ARBA00012552"/>
    </source>
</evidence>
<dbReference type="EC" id="3.6.4.13" evidence="3"/>
<evidence type="ECO:0000256" key="5">
    <source>
        <dbReference type="ARBA" id="ARBA00022741"/>
    </source>
</evidence>
<evidence type="ECO:0000256" key="11">
    <source>
        <dbReference type="SAM" id="MobiDB-lite"/>
    </source>
</evidence>
<dbReference type="GO" id="GO:0016787">
    <property type="term" value="F:hydrolase activity"/>
    <property type="evidence" value="ECO:0007669"/>
    <property type="project" value="UniProtKB-KW"/>
</dbReference>
<comment type="catalytic activity">
    <reaction evidence="10">
        <text>ATP + H2O = ADP + phosphate + H(+)</text>
        <dbReference type="Rhea" id="RHEA:13065"/>
        <dbReference type="ChEBI" id="CHEBI:15377"/>
        <dbReference type="ChEBI" id="CHEBI:15378"/>
        <dbReference type="ChEBI" id="CHEBI:30616"/>
        <dbReference type="ChEBI" id="CHEBI:43474"/>
        <dbReference type="ChEBI" id="CHEBI:456216"/>
        <dbReference type="EC" id="3.6.4.13"/>
    </reaction>
</comment>
<proteinExistence type="inferred from homology"/>
<dbReference type="GO" id="GO:0003723">
    <property type="term" value="F:RNA binding"/>
    <property type="evidence" value="ECO:0007669"/>
    <property type="project" value="InterPro"/>
</dbReference>
<dbReference type="FunFam" id="3.40.50.300:FF:001295">
    <property type="entry name" value="Probable RNA helicase SDE3"/>
    <property type="match status" value="1"/>
</dbReference>
<keyword evidence="7 16" id="KW-0347">Helicase</keyword>
<keyword evidence="15" id="KW-1185">Reference proteome</keyword>
<name>A0A8B8PJ37_9MYRT</name>
<keyword evidence="4" id="KW-0963">Cytoplasm</keyword>
<evidence type="ECO:0000256" key="8">
    <source>
        <dbReference type="ARBA" id="ARBA00022840"/>
    </source>
</evidence>
<reference evidence="15 16" key="1">
    <citation type="submission" date="2025-05" db="UniProtKB">
        <authorList>
            <consortium name="RefSeq"/>
        </authorList>
    </citation>
    <scope>NUCLEOTIDE SEQUENCE [LARGE SCALE GENOMIC DNA]</scope>
    <source>
        <tissue evidence="16 17">Leaf</tissue>
    </source>
</reference>
<feature type="domain" description="Helicase MOV-10-like beta-barrel" evidence="14">
    <location>
        <begin position="248"/>
        <end position="332"/>
    </location>
</feature>
<comment type="subcellular location">
    <subcellularLocation>
        <location evidence="1">Cytoplasm</location>
    </subcellularLocation>
</comment>
<keyword evidence="8" id="KW-0067">ATP-binding</keyword>
<dbReference type="SUPFAM" id="SSF52540">
    <property type="entry name" value="P-loop containing nucleoside triphosphate hydrolases"/>
    <property type="match status" value="1"/>
</dbReference>
<feature type="domain" description="DNA2/NAM7 helicase helicase" evidence="12">
    <location>
        <begin position="379"/>
        <end position="474"/>
    </location>
</feature>
<evidence type="ECO:0000256" key="7">
    <source>
        <dbReference type="ARBA" id="ARBA00022806"/>
    </source>
</evidence>
<feature type="compositionally biased region" description="Acidic residues" evidence="11">
    <location>
        <begin position="809"/>
        <end position="818"/>
    </location>
</feature>
<dbReference type="PANTHER" id="PTHR45418">
    <property type="entry name" value="CANCER/TESTIS ANTIGEN 55"/>
    <property type="match status" value="1"/>
</dbReference>
<dbReference type="Pfam" id="PF21634">
    <property type="entry name" value="MOV-10_beta-barrel"/>
    <property type="match status" value="1"/>
</dbReference>
<sequence length="828" mass="93791">MGTIGEYNQCASDYEPDEEGPVLISDPFPLIDEKPQHVLVGETSKCSITIQNTSSDQVELWGIRIFSSNPADSFMLSLLEPPSLNSDDRHVRAFRQGSELQDRVLQSHQTLTIWLSCKPKDMGLQQAIVHFDVEDARIERVVFLLAEDKISQSLAPNGSYSRTPRRRQFNMENCEFAVPSRPARGKTQRSRSHVLPEYPIPKKFRELFMNNRVPDVLDEGLTTENYSAYFNALVIIEELHLEKEMRCHNMECVQMTRKRAGLLSLVVPGLAEKRPSVLQGDVVLVKLAYKVADRTIPYEGYIQRVEADEVLLRFADEFHDRHLNKNFYSVQFACSRVNMRRLYQAIEAAALLGNEILFPTVSTGRGLIEGAHFVPFMSNLNEEQRRCIQMILGCKGAPPYVIFGPPGTGKTMTLVEAILQVYKTRRSSRVLICAASNSAADHILEKLIRNEVAQVKESEIFRLNATSRPYHDLQAEHIRYCYFVESVFRCPPLEALMRYRIIICTYTSSSLLRAEGVERNHFSHIFLDEAAQASEPECMVPIANLCQKETVVVLAGDPKQLGPVILSKDAEARGLGKSFLERLFEHEIYLNKDIGFVTKLVRNYRCHPAILDLPSKLFYEGKLLACKENSSSVIPSSDLLPNKEFPVLFIGIQGCDEREGNNPSWFNRIEASKVVDFIQKLRESLSMSEADIGVITPYQQQVVKIKKVLETYDMTGVKVGSVEQFQGQEREVIIVSTVRSTLKHTEFDRAHCLGFLSNPRRFNVAVTRARSLLVIIGNPHVVSKDPHWEKLLQYCVDNNSYQGCPLPEGADDDDDDESFVGQKPSDEC</sequence>
<dbReference type="InterPro" id="IPR041677">
    <property type="entry name" value="DNA2/NAM7_AAA_11"/>
</dbReference>
<dbReference type="Proteomes" id="UP000827889">
    <property type="component" value="Chromosome 1"/>
</dbReference>
<dbReference type="InterPro" id="IPR049080">
    <property type="entry name" value="MOV-10-like_beta-barrel"/>
</dbReference>
<dbReference type="GO" id="GO:0005737">
    <property type="term" value="C:cytoplasm"/>
    <property type="evidence" value="ECO:0007669"/>
    <property type="project" value="UniProtKB-SubCell"/>
</dbReference>
<dbReference type="GeneID" id="115743931"/>
<evidence type="ECO:0000259" key="13">
    <source>
        <dbReference type="Pfam" id="PF13087"/>
    </source>
</evidence>
<feature type="domain" description="DNA2/NAM7 helicase-like C-terminal" evidence="13">
    <location>
        <begin position="577"/>
        <end position="779"/>
    </location>
</feature>
<evidence type="ECO:0000313" key="16">
    <source>
        <dbReference type="RefSeq" id="XP_048139494.1"/>
    </source>
</evidence>
<evidence type="ECO:0000313" key="15">
    <source>
        <dbReference type="Proteomes" id="UP000827889"/>
    </source>
</evidence>
<dbReference type="GO" id="GO:0031047">
    <property type="term" value="P:regulatory ncRNA-mediated gene silencing"/>
    <property type="evidence" value="ECO:0007669"/>
    <property type="project" value="UniProtKB-KW"/>
</dbReference>
<keyword evidence="5" id="KW-0547">Nucleotide-binding</keyword>
<gene>
    <name evidence="16 17" type="primary">LOC115743931</name>
</gene>
<comment type="similarity">
    <text evidence="2">Belongs to the DNA2/NAM7 helicase family. SDE3 subfamily.</text>
</comment>
<dbReference type="KEGG" id="rarg:115743931"/>
<keyword evidence="9" id="KW-0943">RNA-mediated gene silencing</keyword>
<evidence type="ECO:0000256" key="2">
    <source>
        <dbReference type="ARBA" id="ARBA00005601"/>
    </source>
</evidence>
<dbReference type="RefSeq" id="XP_048139503.1">
    <property type="nucleotide sequence ID" value="XM_048283546.1"/>
</dbReference>
<dbReference type="CDD" id="cd18038">
    <property type="entry name" value="DEXXQc_Helz-like"/>
    <property type="match status" value="1"/>
</dbReference>
<dbReference type="FunFam" id="3.40.50.300:FF:001468">
    <property type="entry name" value="Probable RNA helicase SDE3"/>
    <property type="match status" value="1"/>
</dbReference>